<name>A0ABS3Z5K0_9BACT</name>
<comment type="caution">
    <text evidence="1">The sequence shown here is derived from an EMBL/GenBank/DDBJ whole genome shotgun (WGS) entry which is preliminary data.</text>
</comment>
<reference evidence="1 2" key="1">
    <citation type="submission" date="2021-03" db="EMBL/GenBank/DDBJ databases">
        <title>Assistant Professor.</title>
        <authorList>
            <person name="Huq M.A."/>
        </authorList>
    </citation>
    <scope>NUCLEOTIDE SEQUENCE [LARGE SCALE GENOMIC DNA]</scope>
    <source>
        <strain evidence="1 2">MAH-29</strain>
    </source>
</reference>
<proteinExistence type="predicted"/>
<accession>A0ABS3Z5K0</accession>
<protein>
    <submittedName>
        <fullName evidence="1">Uncharacterized protein</fullName>
    </submittedName>
</protein>
<organism evidence="1 2">
    <name type="scientific">Niastella soli</name>
    <dbReference type="NCBI Taxonomy" id="2821487"/>
    <lineage>
        <taxon>Bacteria</taxon>
        <taxon>Pseudomonadati</taxon>
        <taxon>Bacteroidota</taxon>
        <taxon>Chitinophagia</taxon>
        <taxon>Chitinophagales</taxon>
        <taxon>Chitinophagaceae</taxon>
        <taxon>Niastella</taxon>
    </lineage>
</organism>
<gene>
    <name evidence="1" type="ORF">J7I42_34370</name>
</gene>
<sequence length="203" mass="23261">MLQNRVDPLGEIIRTPARGAWMGNRGLLHNDQQEIVRPFRLMAWITCVLAFKARKRVVMSPGLYTELFFLDEATAFSAGHRPCKECRREDHLRFKKYWLLGNPDYHFNEKTSIAEIDAVLHRERLGADKSKRTYQSDLDQLPDGTFILLDEMPFLIKGDQLYAWTAAGYDAGIVKPDKMEVTVLTPASIVNTFRAGYISHMAL</sequence>
<dbReference type="RefSeq" id="WP_209144981.1">
    <property type="nucleotide sequence ID" value="NZ_JAGHKO010000024.1"/>
</dbReference>
<evidence type="ECO:0000313" key="2">
    <source>
        <dbReference type="Proteomes" id="UP000677244"/>
    </source>
</evidence>
<dbReference type="Proteomes" id="UP000677244">
    <property type="component" value="Unassembled WGS sequence"/>
</dbReference>
<keyword evidence="2" id="KW-1185">Reference proteome</keyword>
<evidence type="ECO:0000313" key="1">
    <source>
        <dbReference type="EMBL" id="MBO9205426.1"/>
    </source>
</evidence>
<dbReference type="EMBL" id="JAGHKO010000024">
    <property type="protein sequence ID" value="MBO9205426.1"/>
    <property type="molecule type" value="Genomic_DNA"/>
</dbReference>